<comment type="catalytic activity">
    <reaction evidence="1 9 11">
        <text>Hydrolyzes single-stranded DNA or mismatched double-stranded DNA and polynucleotides, releasing free uracil.</text>
        <dbReference type="EC" id="3.2.2.27"/>
    </reaction>
</comment>
<evidence type="ECO:0000256" key="8">
    <source>
        <dbReference type="ARBA" id="ARBA00023204"/>
    </source>
</evidence>
<comment type="similarity">
    <text evidence="3 9 11">Belongs to the uracil-DNA glycosylase (UDG) superfamily. UNG family.</text>
</comment>
<evidence type="ECO:0000256" key="1">
    <source>
        <dbReference type="ARBA" id="ARBA00001400"/>
    </source>
</evidence>
<dbReference type="NCBIfam" id="NF003591">
    <property type="entry name" value="PRK05254.1-4"/>
    <property type="match status" value="1"/>
</dbReference>
<keyword evidence="8 9" id="KW-0234">DNA repair</keyword>
<reference evidence="14 15" key="1">
    <citation type="submission" date="2018-06" db="EMBL/GenBank/DDBJ databases">
        <authorList>
            <consortium name="Pathogen Informatics"/>
            <person name="Doyle S."/>
        </authorList>
    </citation>
    <scope>NUCLEOTIDE SEQUENCE [LARGE SCALE GENOMIC DNA]</scope>
    <source>
        <strain evidence="14 15">NCTC11997</strain>
    </source>
</reference>
<keyword evidence="9" id="KW-0963">Cytoplasm</keyword>
<dbReference type="Gene3D" id="3.40.470.10">
    <property type="entry name" value="Uracil-DNA glycosylase-like domain"/>
    <property type="match status" value="1"/>
</dbReference>
<dbReference type="PANTHER" id="PTHR11264">
    <property type="entry name" value="URACIL-DNA GLYCOSYLASE"/>
    <property type="match status" value="1"/>
</dbReference>
<dbReference type="SMART" id="SM00987">
    <property type="entry name" value="UreE_C"/>
    <property type="match status" value="1"/>
</dbReference>
<dbReference type="STRING" id="1122619.GCA_000373745_01394"/>
<evidence type="ECO:0000313" key="13">
    <source>
        <dbReference type="EMBL" id="QPT40091.1"/>
    </source>
</evidence>
<dbReference type="InterPro" id="IPR005122">
    <property type="entry name" value="Uracil-DNA_glycosylase-like"/>
</dbReference>
<dbReference type="EMBL" id="UGSB01000001">
    <property type="protein sequence ID" value="SUA50146.1"/>
    <property type="molecule type" value="Genomic_DNA"/>
</dbReference>
<dbReference type="SMART" id="SM00986">
    <property type="entry name" value="UDG"/>
    <property type="match status" value="1"/>
</dbReference>
<accession>A0A378X9J9</accession>
<keyword evidence="7 9" id="KW-0378">Hydrolase</keyword>
<dbReference type="EC" id="3.2.2.27" evidence="4 9"/>
<dbReference type="OrthoDB" id="9804372at2"/>
<feature type="active site" description="Proton acceptor" evidence="9 10">
    <location>
        <position position="61"/>
    </location>
</feature>
<gene>
    <name evidence="9 14" type="primary">ung</name>
    <name evidence="13" type="ORF">I6G29_13495</name>
    <name evidence="14" type="ORF">NCTC11997_00056</name>
</gene>
<evidence type="ECO:0000313" key="16">
    <source>
        <dbReference type="Proteomes" id="UP000594903"/>
    </source>
</evidence>
<proteinExistence type="inferred from homology"/>
<evidence type="ECO:0000313" key="14">
    <source>
        <dbReference type="EMBL" id="SUA50146.1"/>
    </source>
</evidence>
<comment type="function">
    <text evidence="2 9 11">Excises uracil residues from the DNA which can arise as a result of misincorporation of dUMP residues by DNA polymerase or due to deamination of cytosine.</text>
</comment>
<evidence type="ECO:0000256" key="4">
    <source>
        <dbReference type="ARBA" id="ARBA00012030"/>
    </source>
</evidence>
<name>A0A378X9J9_9BURK</name>
<organism evidence="14 15">
    <name type="scientific">Oligella ureolytica</name>
    <dbReference type="NCBI Taxonomy" id="90244"/>
    <lineage>
        <taxon>Bacteria</taxon>
        <taxon>Pseudomonadati</taxon>
        <taxon>Pseudomonadota</taxon>
        <taxon>Betaproteobacteria</taxon>
        <taxon>Burkholderiales</taxon>
        <taxon>Alcaligenaceae</taxon>
        <taxon>Oligella</taxon>
    </lineage>
</organism>
<dbReference type="GO" id="GO:0097510">
    <property type="term" value="P:base-excision repair, AP site formation via deaminated base removal"/>
    <property type="evidence" value="ECO:0007669"/>
    <property type="project" value="TreeGrafter"/>
</dbReference>
<evidence type="ECO:0000256" key="3">
    <source>
        <dbReference type="ARBA" id="ARBA00008184"/>
    </source>
</evidence>
<dbReference type="InterPro" id="IPR018085">
    <property type="entry name" value="Ura-DNA_Glyclase_AS"/>
</dbReference>
<protein>
    <recommendedName>
        <fullName evidence="5 9">Uracil-DNA glycosylase</fullName>
        <shortName evidence="9">UDG</shortName>
        <ecNumber evidence="4 9">3.2.2.27</ecNumber>
    </recommendedName>
</protein>
<dbReference type="Proteomes" id="UP000594903">
    <property type="component" value="Chromosome"/>
</dbReference>
<reference evidence="13 16" key="2">
    <citation type="submission" date="2020-12" db="EMBL/GenBank/DDBJ databases">
        <title>FDA dAtabase for Regulatory Grade micrObial Sequences (FDA-ARGOS): Supporting development and validation of Infectious Disease Dx tests.</title>
        <authorList>
            <person name="Sproer C."/>
            <person name="Gronow S."/>
            <person name="Severitt S."/>
            <person name="Schroder I."/>
            <person name="Tallon L."/>
            <person name="Sadzewicz L."/>
            <person name="Zhao X."/>
            <person name="Boylan J."/>
            <person name="Ott S."/>
            <person name="Bowen H."/>
            <person name="Vavikolanu K."/>
            <person name="Mehta A."/>
            <person name="Aluvathingal J."/>
            <person name="Nadendla S."/>
            <person name="Lowell S."/>
            <person name="Myers T."/>
            <person name="Yan Y."/>
            <person name="Sichtig H."/>
        </authorList>
    </citation>
    <scope>NUCLEOTIDE SEQUENCE [LARGE SCALE GENOMIC DNA]</scope>
    <source>
        <strain evidence="13 16">FDAARGOS_872</strain>
    </source>
</reference>
<dbReference type="NCBIfam" id="NF003592">
    <property type="entry name" value="PRK05254.1-5"/>
    <property type="match status" value="1"/>
</dbReference>
<dbReference type="EMBL" id="CP065725">
    <property type="protein sequence ID" value="QPT40091.1"/>
    <property type="molecule type" value="Genomic_DNA"/>
</dbReference>
<sequence>MQTWQQLIETEQSKAYFKDLLSRVDTKRAEDAVIYPSADNVFKAFDLTPLDKVKVVILGQDPYHGPHQAHGLAFSVNEGIAFPPSLQNIFKELETDIEDFQIPMHGDLTSWAEQGVFLLNTVLTVQKGLANSHADWGWEQFTDEVIATLNNQREHIVFMLWGAHAQKKGRMINKDKQLILTAPHPSPLSAYRGFFGCAHFSKANHYLIGKGYAPINWRL</sequence>
<comment type="subcellular location">
    <subcellularLocation>
        <location evidence="9">Cytoplasm</location>
    </subcellularLocation>
</comment>
<dbReference type="GO" id="GO:0005737">
    <property type="term" value="C:cytoplasm"/>
    <property type="evidence" value="ECO:0007669"/>
    <property type="project" value="UniProtKB-SubCell"/>
</dbReference>
<dbReference type="CDD" id="cd10027">
    <property type="entry name" value="UDG-F1-like"/>
    <property type="match status" value="1"/>
</dbReference>
<dbReference type="InterPro" id="IPR036895">
    <property type="entry name" value="Uracil-DNA_glycosylase-like_sf"/>
</dbReference>
<evidence type="ECO:0000259" key="12">
    <source>
        <dbReference type="SMART" id="SM00986"/>
    </source>
</evidence>
<dbReference type="NCBIfam" id="TIGR00628">
    <property type="entry name" value="ung"/>
    <property type="match status" value="1"/>
</dbReference>
<evidence type="ECO:0000256" key="7">
    <source>
        <dbReference type="ARBA" id="ARBA00022801"/>
    </source>
</evidence>
<evidence type="ECO:0000256" key="5">
    <source>
        <dbReference type="ARBA" id="ARBA00018429"/>
    </source>
</evidence>
<dbReference type="Pfam" id="PF03167">
    <property type="entry name" value="UDG"/>
    <property type="match status" value="1"/>
</dbReference>
<keyword evidence="6 9" id="KW-0227">DNA damage</keyword>
<evidence type="ECO:0000313" key="15">
    <source>
        <dbReference type="Proteomes" id="UP000254603"/>
    </source>
</evidence>
<evidence type="ECO:0000256" key="9">
    <source>
        <dbReference type="HAMAP-Rule" id="MF_00148"/>
    </source>
</evidence>
<dbReference type="PANTHER" id="PTHR11264:SF0">
    <property type="entry name" value="URACIL-DNA GLYCOSYLASE"/>
    <property type="match status" value="1"/>
</dbReference>
<keyword evidence="14" id="KW-0326">Glycosidase</keyword>
<dbReference type="SUPFAM" id="SSF52141">
    <property type="entry name" value="Uracil-DNA glycosylase-like"/>
    <property type="match status" value="1"/>
</dbReference>
<dbReference type="RefSeq" id="WP_018574577.1">
    <property type="nucleotide sequence ID" value="NZ_CP065725.1"/>
</dbReference>
<feature type="domain" description="Uracil-DNA glycosylase-like" evidence="12">
    <location>
        <begin position="46"/>
        <end position="207"/>
    </location>
</feature>
<dbReference type="Proteomes" id="UP000254603">
    <property type="component" value="Unassembled WGS sequence"/>
</dbReference>
<dbReference type="FunFam" id="3.40.470.10:FF:000001">
    <property type="entry name" value="Uracil-DNA glycosylase"/>
    <property type="match status" value="1"/>
</dbReference>
<evidence type="ECO:0000256" key="11">
    <source>
        <dbReference type="RuleBase" id="RU003780"/>
    </source>
</evidence>
<dbReference type="NCBIfam" id="NF003589">
    <property type="entry name" value="PRK05254.1-2"/>
    <property type="match status" value="1"/>
</dbReference>
<dbReference type="AlphaFoldDB" id="A0A378X9J9"/>
<evidence type="ECO:0000256" key="2">
    <source>
        <dbReference type="ARBA" id="ARBA00002631"/>
    </source>
</evidence>
<dbReference type="InterPro" id="IPR002043">
    <property type="entry name" value="UDG_fam1"/>
</dbReference>
<dbReference type="NCBIfam" id="NF003588">
    <property type="entry name" value="PRK05254.1-1"/>
    <property type="match status" value="1"/>
</dbReference>
<evidence type="ECO:0000256" key="10">
    <source>
        <dbReference type="PROSITE-ProRule" id="PRU10072"/>
    </source>
</evidence>
<dbReference type="GO" id="GO:0004844">
    <property type="term" value="F:uracil DNA N-glycosylase activity"/>
    <property type="evidence" value="ECO:0007669"/>
    <property type="project" value="UniProtKB-UniRule"/>
</dbReference>
<keyword evidence="16" id="KW-1185">Reference proteome</keyword>
<evidence type="ECO:0000256" key="6">
    <source>
        <dbReference type="ARBA" id="ARBA00022763"/>
    </source>
</evidence>
<dbReference type="PROSITE" id="PS00130">
    <property type="entry name" value="U_DNA_GLYCOSYLASE"/>
    <property type="match status" value="1"/>
</dbReference>
<dbReference type="HAMAP" id="MF_00148">
    <property type="entry name" value="UDG"/>
    <property type="match status" value="1"/>
</dbReference>